<dbReference type="Proteomes" id="UP000824533">
    <property type="component" value="Linkage Group LG13"/>
</dbReference>
<dbReference type="EMBL" id="CM034399">
    <property type="protein sequence ID" value="KAJ0176770.1"/>
    <property type="molecule type" value="Genomic_DNA"/>
</dbReference>
<comment type="caution">
    <text evidence="1">The sequence shown here is derived from an EMBL/GenBank/DDBJ whole genome shotgun (WGS) entry which is preliminary data.</text>
</comment>
<evidence type="ECO:0000313" key="2">
    <source>
        <dbReference type="Proteomes" id="UP000824533"/>
    </source>
</evidence>
<accession>A0ACC1CYX9</accession>
<reference evidence="1 2" key="1">
    <citation type="journal article" date="2021" name="Front. Genet.">
        <title>Chromosome-Level Genome Assembly Reveals Significant Gene Expansion in the Toll and IMD Signaling Pathways of Dendrolimus kikuchii.</title>
        <authorList>
            <person name="Zhou J."/>
            <person name="Wu P."/>
            <person name="Xiong Z."/>
            <person name="Liu N."/>
            <person name="Zhao N."/>
            <person name="Ji M."/>
            <person name="Qiu Y."/>
            <person name="Yang B."/>
        </authorList>
    </citation>
    <scope>NUCLEOTIDE SEQUENCE [LARGE SCALE GENOMIC DNA]</scope>
    <source>
        <strain evidence="1">Ann1</strain>
    </source>
</reference>
<proteinExistence type="predicted"/>
<keyword evidence="2" id="KW-1185">Reference proteome</keyword>
<gene>
    <name evidence="1" type="ORF">K1T71_007949</name>
</gene>
<protein>
    <submittedName>
        <fullName evidence="1">Uncharacterized protein</fullName>
    </submittedName>
</protein>
<sequence length="129" mass="14028">MKSLIVAICLVGCALAGTDYPKVVRSDYQQSPEGNFQYVYETENGIAGQAEGKLKSFGKDESAIEITGSSQYKSADGKVYALSYVADENGYHPQADFLPTPPAPEPLPEHVVRSLAYIAAHPYVEKKKL</sequence>
<name>A0ACC1CYX9_9NEOP</name>
<organism evidence="1 2">
    <name type="scientific">Dendrolimus kikuchii</name>
    <dbReference type="NCBI Taxonomy" id="765133"/>
    <lineage>
        <taxon>Eukaryota</taxon>
        <taxon>Metazoa</taxon>
        <taxon>Ecdysozoa</taxon>
        <taxon>Arthropoda</taxon>
        <taxon>Hexapoda</taxon>
        <taxon>Insecta</taxon>
        <taxon>Pterygota</taxon>
        <taxon>Neoptera</taxon>
        <taxon>Endopterygota</taxon>
        <taxon>Lepidoptera</taxon>
        <taxon>Glossata</taxon>
        <taxon>Ditrysia</taxon>
        <taxon>Bombycoidea</taxon>
        <taxon>Lasiocampidae</taxon>
        <taxon>Dendrolimus</taxon>
    </lineage>
</organism>
<evidence type="ECO:0000313" key="1">
    <source>
        <dbReference type="EMBL" id="KAJ0176770.1"/>
    </source>
</evidence>